<accession>A0A9X4LAR9</accession>
<protein>
    <submittedName>
        <fullName evidence="2">Nucleotidyltransferase domain-containing protein</fullName>
    </submittedName>
</protein>
<evidence type="ECO:0000313" key="3">
    <source>
        <dbReference type="Proteomes" id="UP001152422"/>
    </source>
</evidence>
<evidence type="ECO:0000313" key="2">
    <source>
        <dbReference type="EMBL" id="MDG0846984.1"/>
    </source>
</evidence>
<name>A0A9X4LAR9_9STAP</name>
<dbReference type="InterPro" id="IPR002934">
    <property type="entry name" value="Polymerase_NTP_transf_dom"/>
</dbReference>
<dbReference type="InterPro" id="IPR043519">
    <property type="entry name" value="NT_sf"/>
</dbReference>
<feature type="domain" description="Polymerase nucleotidyl transferase" evidence="1">
    <location>
        <begin position="8"/>
        <end position="79"/>
    </location>
</feature>
<reference evidence="2" key="1">
    <citation type="submission" date="2022-05" db="EMBL/GenBank/DDBJ databases">
        <title>Comparative genomics of Staphylococcus equorum isolates.</title>
        <authorList>
            <person name="Luelf R.H."/>
        </authorList>
    </citation>
    <scope>NUCLEOTIDE SEQUENCE</scope>
    <source>
        <strain evidence="2">TMW 2.2497</strain>
    </source>
</reference>
<organism evidence="2 3">
    <name type="scientific">Staphylococcus equorum</name>
    <dbReference type="NCBI Taxonomy" id="246432"/>
    <lineage>
        <taxon>Bacteria</taxon>
        <taxon>Bacillati</taxon>
        <taxon>Bacillota</taxon>
        <taxon>Bacilli</taxon>
        <taxon>Bacillales</taxon>
        <taxon>Staphylococcaceae</taxon>
        <taxon>Staphylococcus</taxon>
    </lineage>
</organism>
<comment type="caution">
    <text evidence="2">The sequence shown here is derived from an EMBL/GenBank/DDBJ whole genome shotgun (WGS) entry which is preliminary data.</text>
</comment>
<keyword evidence="3" id="KW-1185">Reference proteome</keyword>
<evidence type="ECO:0000259" key="1">
    <source>
        <dbReference type="Pfam" id="PF01909"/>
    </source>
</evidence>
<dbReference type="GO" id="GO:0016779">
    <property type="term" value="F:nucleotidyltransferase activity"/>
    <property type="evidence" value="ECO:0007669"/>
    <property type="project" value="InterPro"/>
</dbReference>
<proteinExistence type="predicted"/>
<dbReference type="SUPFAM" id="SSF81301">
    <property type="entry name" value="Nucleotidyltransferase"/>
    <property type="match status" value="1"/>
</dbReference>
<dbReference type="Proteomes" id="UP001152422">
    <property type="component" value="Unassembled WGS sequence"/>
</dbReference>
<dbReference type="EMBL" id="JAMBQA010000008">
    <property type="protein sequence ID" value="MDG0846984.1"/>
    <property type="molecule type" value="Genomic_DNA"/>
</dbReference>
<dbReference type="Gene3D" id="3.30.460.10">
    <property type="entry name" value="Beta Polymerase, domain 2"/>
    <property type="match status" value="1"/>
</dbReference>
<dbReference type="RefSeq" id="WP_157946670.1">
    <property type="nucleotide sequence ID" value="NZ_JAMBPY010000008.1"/>
</dbReference>
<gene>
    <name evidence="2" type="ORF">M4L89_12175</name>
</gene>
<dbReference type="AlphaFoldDB" id="A0A9X4LAR9"/>
<sequence>MTLEGEELKKIQKFLSEIKDYVIVVGSVAEGTDNNESDIDFYVKTKSECEIDKEIESNNFSADNIEETYIDKIIKTLERYNIQWESLFVSYITTNSLSIQLEFAPIFDIRGKEQSTVKIYGIELESLVSK</sequence>
<dbReference type="Pfam" id="PF01909">
    <property type="entry name" value="NTP_transf_2"/>
    <property type="match status" value="1"/>
</dbReference>